<evidence type="ECO:0000313" key="2">
    <source>
        <dbReference type="Proteomes" id="UP000430975"/>
    </source>
</evidence>
<keyword evidence="2" id="KW-1185">Reference proteome</keyword>
<dbReference type="RefSeq" id="WP_153863715.1">
    <property type="nucleotide sequence ID" value="NZ_WJQS01000007.1"/>
</dbReference>
<dbReference type="SUPFAM" id="SSF47789">
    <property type="entry name" value="C-terminal domain of RNA polymerase alpha subunit"/>
    <property type="match status" value="1"/>
</dbReference>
<sequence length="189" mass="20969">MTLPNIGRPARNALLTVNITELKQLTPFTAQDILKLHGVGPKAVEMLTKALEAEGLYFAEKSELPFSTPFMVVGDLGCDNAPKRRVVRDYLIASWMQDQAQLTKCLSEEVTIETTNSESHHGLEALISLRSVSPEQISSLEIKQILSHGKYASAHGKVTKHDGSAIHFAEFQTFESHKKDARISHITIY</sequence>
<protein>
    <submittedName>
        <fullName evidence="1">DNA-binding protein</fullName>
    </submittedName>
</protein>
<comment type="caution">
    <text evidence="1">The sequence shown here is derived from an EMBL/GenBank/DDBJ whole genome shotgun (WGS) entry which is preliminary data.</text>
</comment>
<gene>
    <name evidence="1" type="ORF">GIY09_08270</name>
</gene>
<name>A0A6I2GKR9_9LACT</name>
<dbReference type="SUPFAM" id="SSF54427">
    <property type="entry name" value="NTF2-like"/>
    <property type="match status" value="1"/>
</dbReference>
<dbReference type="Gene3D" id="1.10.150.20">
    <property type="entry name" value="5' to 3' exonuclease, C-terminal subdomain"/>
    <property type="match status" value="1"/>
</dbReference>
<accession>A0A6I2GKR9</accession>
<dbReference type="AlphaFoldDB" id="A0A6I2GKR9"/>
<keyword evidence="1" id="KW-0238">DNA-binding</keyword>
<dbReference type="EMBL" id="WJQS01000007">
    <property type="protein sequence ID" value="MRI85859.1"/>
    <property type="molecule type" value="Genomic_DNA"/>
</dbReference>
<proteinExistence type="predicted"/>
<organism evidence="1 2">
    <name type="scientific">Fundicoccus ignavus</name>
    <dbReference type="NCBI Taxonomy" id="2664442"/>
    <lineage>
        <taxon>Bacteria</taxon>
        <taxon>Bacillati</taxon>
        <taxon>Bacillota</taxon>
        <taxon>Bacilli</taxon>
        <taxon>Lactobacillales</taxon>
        <taxon>Aerococcaceae</taxon>
        <taxon>Fundicoccus</taxon>
    </lineage>
</organism>
<evidence type="ECO:0000313" key="1">
    <source>
        <dbReference type="EMBL" id="MRI85859.1"/>
    </source>
</evidence>
<dbReference type="InterPro" id="IPR032710">
    <property type="entry name" value="NTF2-like_dom_sf"/>
</dbReference>
<dbReference type="Proteomes" id="UP000430975">
    <property type="component" value="Unassembled WGS sequence"/>
</dbReference>
<dbReference type="GO" id="GO:0003677">
    <property type="term" value="F:DNA binding"/>
    <property type="evidence" value="ECO:0007669"/>
    <property type="project" value="UniProtKB-KW"/>
</dbReference>
<reference evidence="1 2" key="1">
    <citation type="submission" date="2019-11" db="EMBL/GenBank/DDBJ databases">
        <title>Characterisation of Fundicoccus ignavus gen. nov. sp. nov., a novel genus of the family Aerococcaceae isolated from bulk tank milk.</title>
        <authorList>
            <person name="Siebert A."/>
            <person name="Huptas C."/>
            <person name="Wenning M."/>
            <person name="Scherer S."/>
            <person name="Doll E.V."/>
        </authorList>
    </citation>
    <scope>NUCLEOTIDE SEQUENCE [LARGE SCALE GENOMIC DNA]</scope>
    <source>
        <strain evidence="1 2">WS4759</strain>
    </source>
</reference>
<dbReference type="Gene3D" id="3.10.450.50">
    <property type="match status" value="1"/>
</dbReference>